<evidence type="ECO:0000313" key="4">
    <source>
        <dbReference type="EMBL" id="GHD42188.1"/>
    </source>
</evidence>
<sequence length="292" mass="31375">MKLATFTEGGRTRIGVVEDARIADVTAADPSLPADMTAFLKLGTAGRAALERALTSAPRRPLAEVRLEAPVPHPGKFLAVGLNFADHIKELGAATPRFPSTFAKMESCIAGPYDPVHRPRVSDSLDYEGELGLVIGRRCRHVPRERALEVVAGYVVVNDLTVREWVELTPQVVIPKSFDTHGPFGPWLTTADEVPDPQALAIRTSVNGEIRQNSSTAEMIFGCADLIALLSQGLTLEPGDVITTGTPPGVGEGFTPKRYLRPGDVVRVEIDGLGHIENRVVAEPDDTAFIDG</sequence>
<comment type="caution">
    <text evidence="4">The sequence shown here is derived from an EMBL/GenBank/DDBJ whole genome shotgun (WGS) entry which is preliminary data.</text>
</comment>
<name>A0A918XNT4_9PROT</name>
<accession>A0A918XNT4</accession>
<keyword evidence="4" id="KW-0413">Isomerase</keyword>
<reference evidence="4" key="2">
    <citation type="submission" date="2020-09" db="EMBL/GenBank/DDBJ databases">
        <authorList>
            <person name="Sun Q."/>
            <person name="Kim S."/>
        </authorList>
    </citation>
    <scope>NUCLEOTIDE SEQUENCE</scope>
    <source>
        <strain evidence="4">KCTC 42651</strain>
    </source>
</reference>
<feature type="domain" description="Fumarylacetoacetase-like C-terminal" evidence="3">
    <location>
        <begin position="77"/>
        <end position="281"/>
    </location>
</feature>
<dbReference type="GO" id="GO:0019752">
    <property type="term" value="P:carboxylic acid metabolic process"/>
    <property type="evidence" value="ECO:0007669"/>
    <property type="project" value="UniProtKB-ARBA"/>
</dbReference>
<dbReference type="InterPro" id="IPR051121">
    <property type="entry name" value="FAH"/>
</dbReference>
<evidence type="ECO:0000256" key="1">
    <source>
        <dbReference type="ARBA" id="ARBA00010211"/>
    </source>
</evidence>
<evidence type="ECO:0000259" key="3">
    <source>
        <dbReference type="Pfam" id="PF01557"/>
    </source>
</evidence>
<dbReference type="Pfam" id="PF01557">
    <property type="entry name" value="FAA_hydrolase"/>
    <property type="match status" value="1"/>
</dbReference>
<dbReference type="InterPro" id="IPR036663">
    <property type="entry name" value="Fumarylacetoacetase_C_sf"/>
</dbReference>
<dbReference type="Gene3D" id="3.90.850.10">
    <property type="entry name" value="Fumarylacetoacetase-like, C-terminal domain"/>
    <property type="match status" value="1"/>
</dbReference>
<dbReference type="FunFam" id="3.90.850.10:FF:000002">
    <property type="entry name" value="2-hydroxyhepta-2,4-diene-1,7-dioate isomerase"/>
    <property type="match status" value="1"/>
</dbReference>
<evidence type="ECO:0000313" key="5">
    <source>
        <dbReference type="Proteomes" id="UP000630353"/>
    </source>
</evidence>
<evidence type="ECO:0000256" key="2">
    <source>
        <dbReference type="ARBA" id="ARBA00022723"/>
    </source>
</evidence>
<dbReference type="PANTHER" id="PTHR42796:SF4">
    <property type="entry name" value="FUMARYLACETOACETATE HYDROLASE DOMAIN-CONTAINING PROTEIN 2A"/>
    <property type="match status" value="1"/>
</dbReference>
<dbReference type="PANTHER" id="PTHR42796">
    <property type="entry name" value="FUMARYLACETOACETATE HYDROLASE DOMAIN-CONTAINING PROTEIN 2A-RELATED"/>
    <property type="match status" value="1"/>
</dbReference>
<dbReference type="GO" id="GO:0046872">
    <property type="term" value="F:metal ion binding"/>
    <property type="evidence" value="ECO:0007669"/>
    <property type="project" value="UniProtKB-KW"/>
</dbReference>
<dbReference type="RefSeq" id="WP_189987542.1">
    <property type="nucleotide sequence ID" value="NZ_BMZS01000002.1"/>
</dbReference>
<dbReference type="InterPro" id="IPR011234">
    <property type="entry name" value="Fumarylacetoacetase-like_C"/>
</dbReference>
<dbReference type="Proteomes" id="UP000630353">
    <property type="component" value="Unassembled WGS sequence"/>
</dbReference>
<dbReference type="GO" id="GO:0016853">
    <property type="term" value="F:isomerase activity"/>
    <property type="evidence" value="ECO:0007669"/>
    <property type="project" value="UniProtKB-KW"/>
</dbReference>
<proteinExistence type="inferred from homology"/>
<organism evidence="4 5">
    <name type="scientific">Thalassobaculum fulvum</name>
    <dbReference type="NCBI Taxonomy" id="1633335"/>
    <lineage>
        <taxon>Bacteria</taxon>
        <taxon>Pseudomonadati</taxon>
        <taxon>Pseudomonadota</taxon>
        <taxon>Alphaproteobacteria</taxon>
        <taxon>Rhodospirillales</taxon>
        <taxon>Thalassobaculaceae</taxon>
        <taxon>Thalassobaculum</taxon>
    </lineage>
</organism>
<gene>
    <name evidence="4" type="ORF">GCM10017083_06890</name>
</gene>
<dbReference type="AlphaFoldDB" id="A0A918XNT4"/>
<comment type="similarity">
    <text evidence="1">Belongs to the FAH family.</text>
</comment>
<dbReference type="EMBL" id="BMZS01000002">
    <property type="protein sequence ID" value="GHD42188.1"/>
    <property type="molecule type" value="Genomic_DNA"/>
</dbReference>
<protein>
    <submittedName>
        <fullName evidence="4">5-carboxymethyl-2-hydroxymuconate isomerase</fullName>
    </submittedName>
</protein>
<dbReference type="SUPFAM" id="SSF56529">
    <property type="entry name" value="FAH"/>
    <property type="match status" value="1"/>
</dbReference>
<keyword evidence="2" id="KW-0479">Metal-binding</keyword>
<reference evidence="4" key="1">
    <citation type="journal article" date="2014" name="Int. J. Syst. Evol. Microbiol.">
        <title>Complete genome sequence of Corynebacterium casei LMG S-19264T (=DSM 44701T), isolated from a smear-ripened cheese.</title>
        <authorList>
            <consortium name="US DOE Joint Genome Institute (JGI-PGF)"/>
            <person name="Walter F."/>
            <person name="Albersmeier A."/>
            <person name="Kalinowski J."/>
            <person name="Ruckert C."/>
        </authorList>
    </citation>
    <scope>NUCLEOTIDE SEQUENCE</scope>
    <source>
        <strain evidence="4">KCTC 42651</strain>
    </source>
</reference>
<keyword evidence="5" id="KW-1185">Reference proteome</keyword>